<accession>A0AAW0JLA2</accession>
<dbReference type="Proteomes" id="UP001488838">
    <property type="component" value="Unassembled WGS sequence"/>
</dbReference>
<organism evidence="2 3">
    <name type="scientific">Myodes glareolus</name>
    <name type="common">Bank vole</name>
    <name type="synonym">Clethrionomys glareolus</name>
    <dbReference type="NCBI Taxonomy" id="447135"/>
    <lineage>
        <taxon>Eukaryota</taxon>
        <taxon>Metazoa</taxon>
        <taxon>Chordata</taxon>
        <taxon>Craniata</taxon>
        <taxon>Vertebrata</taxon>
        <taxon>Euteleostomi</taxon>
        <taxon>Mammalia</taxon>
        <taxon>Eutheria</taxon>
        <taxon>Euarchontoglires</taxon>
        <taxon>Glires</taxon>
        <taxon>Rodentia</taxon>
        <taxon>Myomorpha</taxon>
        <taxon>Muroidea</taxon>
        <taxon>Cricetidae</taxon>
        <taxon>Arvicolinae</taxon>
        <taxon>Myodes</taxon>
    </lineage>
</organism>
<dbReference type="GO" id="GO:0005634">
    <property type="term" value="C:nucleus"/>
    <property type="evidence" value="ECO:0007669"/>
    <property type="project" value="TreeGrafter"/>
</dbReference>
<gene>
    <name evidence="2" type="ORF">U0070_019897</name>
</gene>
<dbReference type="FunFam" id="1.25.10.10:FF:000353">
    <property type="entry name" value="Serine/threonine-protein phosphatase 2A 56 kDa regulatory subunit"/>
    <property type="match status" value="1"/>
</dbReference>
<dbReference type="GO" id="GO:0000159">
    <property type="term" value="C:protein phosphatase type 2A complex"/>
    <property type="evidence" value="ECO:0007669"/>
    <property type="project" value="InterPro"/>
</dbReference>
<evidence type="ECO:0000313" key="3">
    <source>
        <dbReference type="Proteomes" id="UP001488838"/>
    </source>
</evidence>
<reference evidence="2 3" key="1">
    <citation type="journal article" date="2023" name="bioRxiv">
        <title>Conserved and derived expression patterns and positive selection on dental genes reveal complex evolutionary context of ever-growing rodent molars.</title>
        <authorList>
            <person name="Calamari Z.T."/>
            <person name="Song A."/>
            <person name="Cohen E."/>
            <person name="Akter M."/>
            <person name="Roy R.D."/>
            <person name="Hallikas O."/>
            <person name="Christensen M.M."/>
            <person name="Li P."/>
            <person name="Marangoni P."/>
            <person name="Jernvall J."/>
            <person name="Klein O.D."/>
        </authorList>
    </citation>
    <scope>NUCLEOTIDE SEQUENCE [LARGE SCALE GENOMIC DNA]</scope>
    <source>
        <strain evidence="2">V071</strain>
    </source>
</reference>
<proteinExistence type="inferred from homology"/>
<dbReference type="InterPro" id="IPR016024">
    <property type="entry name" value="ARM-type_fold"/>
</dbReference>
<dbReference type="SUPFAM" id="SSF48371">
    <property type="entry name" value="ARM repeat"/>
    <property type="match status" value="1"/>
</dbReference>
<dbReference type="Gene3D" id="1.25.10.10">
    <property type="entry name" value="Leucine-rich Repeat Variant"/>
    <property type="match status" value="2"/>
</dbReference>
<sequence>SFSLSVIDATSNEQQELFCQKLQQCCVLFDFMDSVSDLKSKEIKRATLNELVEYVSTNRGVIVESAYSDIVKMISANIFRTLPPSDNPDFDPEEDEPTLEASWPHIQLVYEFFLRFLESPDFQPSIAKRYIDQKFVQQLLELFDSEDPRERDFLKTVLHRIYGKFLGLRAFIRKQINNIFLRFIYETEHFNGVAELLEILGSDCLTLPCFSSPSIINGFALPLKAEHKQFLMKVLIPMHTAKGLALFHAQLAYCVVQFLEKDTTLTEPVIRGLLKFWPKTCSQKEVAERALYFWNNEYILSLIEENIDKILPIMFASLYKISKEHWNQTIVALVYNVLKTLMEMNGKLFDDLTSSYKAERQREKKKELEREELWKKLEELKLKKALEKQNSAYSMHGLLGCNTGAK</sequence>
<name>A0AAW0JLA2_MYOGA</name>
<protein>
    <recommendedName>
        <fullName evidence="4">Serine/threonine-protein phosphatase 2A 56 kDa regulatory subunit</fullName>
    </recommendedName>
</protein>
<evidence type="ECO:0008006" key="4">
    <source>
        <dbReference type="Google" id="ProtNLM"/>
    </source>
</evidence>
<comment type="similarity">
    <text evidence="1">Belongs to the phosphatase 2A regulatory subunit B56 family.</text>
</comment>
<evidence type="ECO:0000313" key="2">
    <source>
        <dbReference type="EMBL" id="KAK7827101.1"/>
    </source>
</evidence>
<feature type="non-terminal residue" evidence="2">
    <location>
        <position position="1"/>
    </location>
</feature>
<dbReference type="GO" id="GO:0007165">
    <property type="term" value="P:signal transduction"/>
    <property type="evidence" value="ECO:0007669"/>
    <property type="project" value="InterPro"/>
</dbReference>
<dbReference type="GO" id="GO:0072542">
    <property type="term" value="F:protein phosphatase activator activity"/>
    <property type="evidence" value="ECO:0007669"/>
    <property type="project" value="TreeGrafter"/>
</dbReference>
<dbReference type="AlphaFoldDB" id="A0AAW0JLA2"/>
<dbReference type="EMBL" id="JBBHLL010000031">
    <property type="protein sequence ID" value="KAK7827101.1"/>
    <property type="molecule type" value="Genomic_DNA"/>
</dbReference>
<dbReference type="InterPro" id="IPR011989">
    <property type="entry name" value="ARM-like"/>
</dbReference>
<dbReference type="PANTHER" id="PTHR10257">
    <property type="entry name" value="SERINE/THREONINE PROTEIN PHOSPHATASE 2A PP2A REGULATORY SUBUNIT B"/>
    <property type="match status" value="1"/>
</dbReference>
<dbReference type="Pfam" id="PF01603">
    <property type="entry name" value="B56"/>
    <property type="match status" value="1"/>
</dbReference>
<evidence type="ECO:0000256" key="1">
    <source>
        <dbReference type="ARBA" id="ARBA00009745"/>
    </source>
</evidence>
<keyword evidence="3" id="KW-1185">Reference proteome</keyword>
<dbReference type="PIRSF" id="PIRSF028043">
    <property type="entry name" value="PP2A_B56"/>
    <property type="match status" value="1"/>
</dbReference>
<dbReference type="GO" id="GO:0005829">
    <property type="term" value="C:cytosol"/>
    <property type="evidence" value="ECO:0007669"/>
    <property type="project" value="TreeGrafter"/>
</dbReference>
<dbReference type="InterPro" id="IPR002554">
    <property type="entry name" value="PP2A_B56"/>
</dbReference>
<dbReference type="PANTHER" id="PTHR10257:SF6">
    <property type="entry name" value="SERINE_THREONINE-PROTEIN PHOSPHATASE 2A 56 KDA REGULATORY SUBUNIT ALPHA ISOFORM"/>
    <property type="match status" value="1"/>
</dbReference>
<comment type="caution">
    <text evidence="2">The sequence shown here is derived from an EMBL/GenBank/DDBJ whole genome shotgun (WGS) entry which is preliminary data.</text>
</comment>